<dbReference type="GO" id="GO:0016787">
    <property type="term" value="F:hydrolase activity"/>
    <property type="evidence" value="ECO:0007669"/>
    <property type="project" value="InterPro"/>
</dbReference>
<evidence type="ECO:0000256" key="1">
    <source>
        <dbReference type="SAM" id="MobiDB-lite"/>
    </source>
</evidence>
<evidence type="ECO:0000313" key="4">
    <source>
        <dbReference type="EMBL" id="BFP43705.1"/>
    </source>
</evidence>
<dbReference type="PANTHER" id="PTHR47396">
    <property type="entry name" value="TYPE I RESTRICTION ENZYME ECOKI R PROTEIN"/>
    <property type="match status" value="1"/>
</dbReference>
<dbReference type="InterPro" id="IPR001650">
    <property type="entry name" value="Helicase_C-like"/>
</dbReference>
<dbReference type="Pfam" id="PF00271">
    <property type="entry name" value="Helicase_C"/>
    <property type="match status" value="1"/>
</dbReference>
<dbReference type="Pfam" id="PF03457">
    <property type="entry name" value="HA"/>
    <property type="match status" value="2"/>
</dbReference>
<keyword evidence="4" id="KW-0347">Helicase</keyword>
<dbReference type="Gene3D" id="3.40.50.300">
    <property type="entry name" value="P-loop containing nucleotide triphosphate hydrolases"/>
    <property type="match status" value="2"/>
</dbReference>
<dbReference type="Gene3D" id="6.10.140.530">
    <property type="match status" value="2"/>
</dbReference>
<dbReference type="SMART" id="SM00490">
    <property type="entry name" value="HELICc"/>
    <property type="match status" value="1"/>
</dbReference>
<keyword evidence="4" id="KW-0067">ATP-binding</keyword>
<proteinExistence type="predicted"/>
<keyword evidence="4" id="KW-0378">Hydrolase</keyword>
<dbReference type="GO" id="GO:0003677">
    <property type="term" value="F:DNA binding"/>
    <property type="evidence" value="ECO:0007669"/>
    <property type="project" value="InterPro"/>
</dbReference>
<dbReference type="PROSITE" id="PS51192">
    <property type="entry name" value="HELICASE_ATP_BIND_1"/>
    <property type="match status" value="1"/>
</dbReference>
<name>A0AB33JWG7_9ACTN</name>
<feature type="compositionally biased region" description="Acidic residues" evidence="1">
    <location>
        <begin position="535"/>
        <end position="545"/>
    </location>
</feature>
<accession>A0AB33JWG7</accession>
<dbReference type="EMBL" id="AP035881">
    <property type="protein sequence ID" value="BFP43705.1"/>
    <property type="molecule type" value="Genomic_DNA"/>
</dbReference>
<dbReference type="GO" id="GO:0005829">
    <property type="term" value="C:cytosol"/>
    <property type="evidence" value="ECO:0007669"/>
    <property type="project" value="TreeGrafter"/>
</dbReference>
<evidence type="ECO:0000259" key="3">
    <source>
        <dbReference type="PROSITE" id="PS51194"/>
    </source>
</evidence>
<keyword evidence="4" id="KW-0547">Nucleotide-binding</keyword>
<dbReference type="InterPro" id="IPR014001">
    <property type="entry name" value="Helicase_ATP-bd"/>
</dbReference>
<dbReference type="GO" id="GO:0005524">
    <property type="term" value="F:ATP binding"/>
    <property type="evidence" value="ECO:0007669"/>
    <property type="project" value="InterPro"/>
</dbReference>
<dbReference type="SMART" id="SM00487">
    <property type="entry name" value="DEXDc"/>
    <property type="match status" value="1"/>
</dbReference>
<evidence type="ECO:0000259" key="2">
    <source>
        <dbReference type="PROSITE" id="PS51192"/>
    </source>
</evidence>
<dbReference type="GO" id="GO:0004386">
    <property type="term" value="F:helicase activity"/>
    <property type="evidence" value="ECO:0007669"/>
    <property type="project" value="UniProtKB-KW"/>
</dbReference>
<dbReference type="PROSITE" id="PS51194">
    <property type="entry name" value="HELICASE_CTER"/>
    <property type="match status" value="1"/>
</dbReference>
<reference evidence="4" key="1">
    <citation type="submission" date="2024-07" db="EMBL/GenBank/DDBJ databases">
        <title>Complete genome sequences of cellulolytic bacteria, Kitasatospora sp. CMC57 and Streptomyces sp. CMC78, isolated from Japanese agricultural soil.</title>
        <authorList>
            <person name="Hashimoto T."/>
            <person name="Ito M."/>
            <person name="Iwamoto M."/>
            <person name="Fukahori D."/>
            <person name="Shoda T."/>
            <person name="Sakoda M."/>
            <person name="Morohoshi T."/>
            <person name="Mitsuboshi M."/>
            <person name="Nishizawa T."/>
        </authorList>
    </citation>
    <scope>NUCLEOTIDE SEQUENCE</scope>
    <source>
        <strain evidence="4">CMC57</strain>
    </source>
</reference>
<protein>
    <submittedName>
        <fullName evidence="4">DEAD/DEAH box helicase</fullName>
    </submittedName>
</protein>
<feature type="region of interest" description="Disordered" evidence="1">
    <location>
        <begin position="527"/>
        <end position="556"/>
    </location>
</feature>
<dbReference type="Pfam" id="PF04851">
    <property type="entry name" value="ResIII"/>
    <property type="match status" value="1"/>
</dbReference>
<dbReference type="InterPro" id="IPR050742">
    <property type="entry name" value="Helicase_Restrict-Modif_Enz"/>
</dbReference>
<feature type="domain" description="Helicase ATP-binding" evidence="2">
    <location>
        <begin position="50"/>
        <end position="238"/>
    </location>
</feature>
<dbReference type="RefSeq" id="WP_407986308.1">
    <property type="nucleotide sequence ID" value="NZ_AP035881.2"/>
</dbReference>
<dbReference type="SUPFAM" id="SSF52540">
    <property type="entry name" value="P-loop containing nucleoside triphosphate hydrolases"/>
    <property type="match status" value="1"/>
</dbReference>
<dbReference type="PANTHER" id="PTHR47396:SF1">
    <property type="entry name" value="ATP-DEPENDENT HELICASE IRC3-RELATED"/>
    <property type="match status" value="1"/>
</dbReference>
<gene>
    <name evidence="4" type="ORF">KCMC57_00730</name>
</gene>
<feature type="domain" description="Helicase C-terminal" evidence="3">
    <location>
        <begin position="321"/>
        <end position="502"/>
    </location>
</feature>
<dbReference type="InterPro" id="IPR005114">
    <property type="entry name" value="Helicase_assoc"/>
</dbReference>
<dbReference type="InterPro" id="IPR006935">
    <property type="entry name" value="Helicase/UvrB_N"/>
</dbReference>
<dbReference type="CDD" id="cd18785">
    <property type="entry name" value="SF2_C"/>
    <property type="match status" value="1"/>
</dbReference>
<dbReference type="InterPro" id="IPR027417">
    <property type="entry name" value="P-loop_NTPase"/>
</dbReference>
<sequence>MDTTTSTAIEQDVPSGLRGQALLPAQAEPPVLVNPLPLHWFQKDAVAAAVKAVKNGGRATIVAATGSGKTLIAAGCARRLAARGLVLVLVPTIELLEQTAAAWSLKGGRRGLAVAACSRAEALESAEAGGRVDAHVTTRAARIADLVAKAEPGDPVTVYATYASLERIVAAHKDFGLPVWDAVVIDEAHRTAGSEGKAWAAIHSDAKVPALRRLYFTATPKIADDSKAKAGLADLTAGGDGQGAEQLPALCSMDDPAVYGETVFTWTLGQGIEHGYLADYRVLVPVVTDEDLRELLNLPAVADLRSQRSNEELLRMALQIAVLRAVADLQLRRVITFHSRVTAAREFAATMNATAELLPIADRPERVTALAVAGSDKLKDRRAAFATFTASTGERPGEEGEECCIICNSRLLNEGIDVRSVDAIVFSDPKSSVIDVVQAVGRALRQAYRQGKVSWIIIPVYLPTPEIGDDTMAADPAEITDAGEAVKAEADDEIEASSFRTIWRVLRALAAHDARVVGRITELRTKRAGEKEDVTEAEAGEESGEAGDNGQPAAPEEAPVDWLRINARKHAAQILRTVKLRAFNPHATEWQRMFDLAAAFQAGHHHLDPTDKTHDAALISWLDRQRYLRGAGLLSPVRIHELDQLGMIWDKHARSWDRGYAHARAWAETHGHLAVPAAEKLDGHAVGAWVGRQRKNTKLTADQDAKLTALDAMWRIEPDWNRSYRRMLAYLASDGTLEGPANRTGGEADPTFRPGAWLRKQEKATADGKLTVQQTALLDALSTVQAEQQVQEEDQEQDQGPAEGSVTWTAEWTCGACGDGGDAQFEDGTSVDADHDCDQDDGPEIGWEGRAECSACGWSTETDFPDGEYIESNHHCATDQ</sequence>
<dbReference type="AlphaFoldDB" id="A0AB33JWG7"/>
<organism evidence="4">
    <name type="scientific">Kitasatospora sp. CMC57</name>
    <dbReference type="NCBI Taxonomy" id="3231513"/>
    <lineage>
        <taxon>Bacteria</taxon>
        <taxon>Bacillati</taxon>
        <taxon>Actinomycetota</taxon>
        <taxon>Actinomycetes</taxon>
        <taxon>Kitasatosporales</taxon>
        <taxon>Streptomycetaceae</taxon>
        <taxon>Kitasatospora</taxon>
    </lineage>
</organism>